<evidence type="ECO:0000313" key="3">
    <source>
        <dbReference type="Proteomes" id="UP000242258"/>
    </source>
</evidence>
<proteinExistence type="predicted"/>
<gene>
    <name evidence="2" type="ORF">BI198_02005</name>
</gene>
<dbReference type="PROSITE" id="PS51257">
    <property type="entry name" value="PROKAR_LIPOPROTEIN"/>
    <property type="match status" value="1"/>
</dbReference>
<feature type="coiled-coil region" evidence="1">
    <location>
        <begin position="151"/>
        <end position="188"/>
    </location>
</feature>
<organism evidence="2 3">
    <name type="scientific">Rheinheimera salexigens</name>
    <dbReference type="NCBI Taxonomy" id="1628148"/>
    <lineage>
        <taxon>Bacteria</taxon>
        <taxon>Pseudomonadati</taxon>
        <taxon>Pseudomonadota</taxon>
        <taxon>Gammaproteobacteria</taxon>
        <taxon>Chromatiales</taxon>
        <taxon>Chromatiaceae</taxon>
        <taxon>Rheinheimera</taxon>
    </lineage>
</organism>
<protein>
    <submittedName>
        <fullName evidence="2">Uncharacterized protein</fullName>
    </submittedName>
</protein>
<dbReference type="AlphaFoldDB" id="A0A1E7Q2U4"/>
<dbReference type="STRING" id="1628148.BI198_02005"/>
<dbReference type="Proteomes" id="UP000242258">
    <property type="component" value="Unassembled WGS sequence"/>
</dbReference>
<evidence type="ECO:0000256" key="1">
    <source>
        <dbReference type="SAM" id="Coils"/>
    </source>
</evidence>
<reference evidence="3" key="1">
    <citation type="submission" date="2016-09" db="EMBL/GenBank/DDBJ databases">
        <authorList>
            <person name="Wan X."/>
            <person name="Hou S."/>
        </authorList>
    </citation>
    <scope>NUCLEOTIDE SEQUENCE [LARGE SCALE GENOMIC DNA]</scope>
    <source>
        <strain evidence="3">KH87</strain>
    </source>
</reference>
<comment type="caution">
    <text evidence="2">The sequence shown here is derived from an EMBL/GenBank/DDBJ whole genome shotgun (WGS) entry which is preliminary data.</text>
</comment>
<dbReference type="OrthoDB" id="5767059at2"/>
<name>A0A1E7Q2U4_9GAMM</name>
<keyword evidence="3" id="KW-1185">Reference proteome</keyword>
<sequence length="201" mass="22471">MKLFLPLVAVILLSVLSGCQLAPLKPISVEAEPENSQPELPPIVEPTPAIEPVLAIDNSPETLQAWIQYRAELLNQVADEREQLSPLEVTDAVTELKRTILQLHPDTPYLTRLKQQMLLSDKLNKLPPSLAALFSWDLAFNQKLLEAESAVSALTRLNAQQHDNIERLQKTNKELQKKIDALTQIEAQLNQPPLEDNNGQP</sequence>
<dbReference type="EMBL" id="MKEK01000001">
    <property type="protein sequence ID" value="OEY68477.1"/>
    <property type="molecule type" value="Genomic_DNA"/>
</dbReference>
<accession>A0A1E7Q2U4</accession>
<keyword evidence="1" id="KW-0175">Coiled coil</keyword>
<evidence type="ECO:0000313" key="2">
    <source>
        <dbReference type="EMBL" id="OEY68477.1"/>
    </source>
</evidence>
<dbReference type="RefSeq" id="WP_070048044.1">
    <property type="nucleotide sequence ID" value="NZ_CBCSDO010000001.1"/>
</dbReference>